<evidence type="ECO:0000313" key="4">
    <source>
        <dbReference type="Proteomes" id="UP001461498"/>
    </source>
</evidence>
<dbReference type="AlphaFoldDB" id="A0AAW1DQS0"/>
<dbReference type="EMBL" id="JAPXFL010000001">
    <property type="protein sequence ID" value="KAK9512095.1"/>
    <property type="molecule type" value="Genomic_DNA"/>
</dbReference>
<comment type="caution">
    <text evidence="3">The sequence shown here is derived from an EMBL/GenBank/DDBJ whole genome shotgun (WGS) entry which is preliminary data.</text>
</comment>
<accession>A0AAW1DQS0</accession>
<gene>
    <name evidence="3" type="ORF">O3M35_000595</name>
</gene>
<dbReference type="GO" id="GO:0005634">
    <property type="term" value="C:nucleus"/>
    <property type="evidence" value="ECO:0007669"/>
    <property type="project" value="TreeGrafter"/>
</dbReference>
<reference evidence="3 4" key="1">
    <citation type="submission" date="2022-12" db="EMBL/GenBank/DDBJ databases">
        <title>Chromosome-level genome assembly of true bugs.</title>
        <authorList>
            <person name="Ma L."/>
            <person name="Li H."/>
        </authorList>
    </citation>
    <scope>NUCLEOTIDE SEQUENCE [LARGE SCALE GENOMIC DNA]</scope>
    <source>
        <strain evidence="3">Lab_2022b</strain>
    </source>
</reference>
<evidence type="ECO:0000256" key="1">
    <source>
        <dbReference type="ARBA" id="ARBA00009085"/>
    </source>
</evidence>
<proteinExistence type="inferred from homology"/>
<dbReference type="InterPro" id="IPR028889">
    <property type="entry name" value="USP"/>
</dbReference>
<dbReference type="GO" id="GO:0004843">
    <property type="term" value="F:cysteine-type deubiquitinase activity"/>
    <property type="evidence" value="ECO:0007669"/>
    <property type="project" value="InterPro"/>
</dbReference>
<dbReference type="InterPro" id="IPR001394">
    <property type="entry name" value="Peptidase_C19_UCH"/>
</dbReference>
<protein>
    <recommendedName>
        <fullName evidence="2">USP domain-containing protein</fullName>
    </recommendedName>
</protein>
<dbReference type="PANTHER" id="PTHR24006:SF905">
    <property type="entry name" value="UBIQUITIN CARBOXYL-TERMINAL HYDROLASE 1"/>
    <property type="match status" value="1"/>
</dbReference>
<dbReference type="SUPFAM" id="SSF54001">
    <property type="entry name" value="Cysteine proteinases"/>
    <property type="match status" value="1"/>
</dbReference>
<dbReference type="GO" id="GO:0005829">
    <property type="term" value="C:cytosol"/>
    <property type="evidence" value="ECO:0007669"/>
    <property type="project" value="TreeGrafter"/>
</dbReference>
<dbReference type="PROSITE" id="PS00973">
    <property type="entry name" value="USP_2"/>
    <property type="match status" value="1"/>
</dbReference>
<evidence type="ECO:0000259" key="2">
    <source>
        <dbReference type="PROSITE" id="PS50235"/>
    </source>
</evidence>
<dbReference type="Pfam" id="PF00443">
    <property type="entry name" value="UCH"/>
    <property type="match status" value="1"/>
</dbReference>
<dbReference type="InterPro" id="IPR038765">
    <property type="entry name" value="Papain-like_cys_pep_sf"/>
</dbReference>
<feature type="domain" description="USP" evidence="2">
    <location>
        <begin position="75"/>
        <end position="608"/>
    </location>
</feature>
<name>A0AAW1DQS0_9HEMI</name>
<evidence type="ECO:0000313" key="3">
    <source>
        <dbReference type="EMBL" id="KAK9512095.1"/>
    </source>
</evidence>
<keyword evidence="4" id="KW-1185">Reference proteome</keyword>
<dbReference type="InterPro" id="IPR018200">
    <property type="entry name" value="USP_CS"/>
</dbReference>
<dbReference type="Proteomes" id="UP001461498">
    <property type="component" value="Unassembled WGS sequence"/>
</dbReference>
<organism evidence="3 4">
    <name type="scientific">Rhynocoris fuscipes</name>
    <dbReference type="NCBI Taxonomy" id="488301"/>
    <lineage>
        <taxon>Eukaryota</taxon>
        <taxon>Metazoa</taxon>
        <taxon>Ecdysozoa</taxon>
        <taxon>Arthropoda</taxon>
        <taxon>Hexapoda</taxon>
        <taxon>Insecta</taxon>
        <taxon>Pterygota</taxon>
        <taxon>Neoptera</taxon>
        <taxon>Paraneoptera</taxon>
        <taxon>Hemiptera</taxon>
        <taxon>Heteroptera</taxon>
        <taxon>Panheteroptera</taxon>
        <taxon>Cimicomorpha</taxon>
        <taxon>Reduviidae</taxon>
        <taxon>Harpactorinae</taxon>
        <taxon>Harpactorini</taxon>
        <taxon>Rhynocoris</taxon>
    </lineage>
</organism>
<dbReference type="PANTHER" id="PTHR24006">
    <property type="entry name" value="UBIQUITIN CARBOXYL-TERMINAL HYDROLASE"/>
    <property type="match status" value="1"/>
</dbReference>
<dbReference type="PROSITE" id="PS50235">
    <property type="entry name" value="USP_3"/>
    <property type="match status" value="1"/>
</dbReference>
<dbReference type="Gene3D" id="3.90.70.10">
    <property type="entry name" value="Cysteine proteinases"/>
    <property type="match status" value="1"/>
</dbReference>
<dbReference type="GO" id="GO:0016579">
    <property type="term" value="P:protein deubiquitination"/>
    <property type="evidence" value="ECO:0007669"/>
    <property type="project" value="InterPro"/>
</dbReference>
<sequence length="650" mass="72457">MTVLWENGECPPRKRLCLATSQSRRGLAPSEQVHVSTQKAQLQSMAIPIEAVSGVDAVGGAAVRCGHDDSDSPITTLSNLGNTCFLNSVLYTLRFAPSFLHNLHHLALDLREYSGRHSLKCSSLGRGGKSWSSKDLPSLGGGDLTNIKMQIATDKLHQLYEALHTEEVKDHMEPYHPHVFLHSLRDVNPIFEGNQQHDAHELLVCLLDNIRETCDQLRQIVASTPFSKIPAVPQTQQPAKQSWSRQVRKSLNIGRPRAKINGEDKKIIPIDSPNQNGDCCTNGVDYEDEQNSIGHNFISEHFEGVSLLRTTCLECEQVTQRKETFCDICVPITTDTQIKDEQFNVNKLYQNALVTEEYLHDSNKYWCEQCLRYNEAKRCVKFETLPKLLTLQIKRFSSGFGSVVSKVNEHMPTPLVLGCFCEECQQANQSTNNNNSSNINPEHQYHLYGVIMHLGATMASGHYVAYVKARDSSVDYESCTRERRKTASLTASLSSGAAAAAAAAASGPPGAIANNANEKANSKKKWFFRSSKNGSFTDTRGQYFRCSCRGADCCGVRLRTDDTSDPVWLECDDETVRIISRKQLEEILAQKQPKNSALTPYLLFYAQTCGNMQVEINILPAHSQGLFECNDSARDGFSTCFLFTIKQQNV</sequence>
<dbReference type="InterPro" id="IPR050164">
    <property type="entry name" value="Peptidase_C19"/>
</dbReference>
<comment type="similarity">
    <text evidence="1">Belongs to the peptidase C19 family.</text>
</comment>